<accession>A0A8J6MW80</accession>
<dbReference type="InterPro" id="IPR033412">
    <property type="entry name" value="PFOR_II"/>
</dbReference>
<dbReference type="Pfam" id="PF01855">
    <property type="entry name" value="POR_N"/>
    <property type="match status" value="1"/>
</dbReference>
<dbReference type="InterPro" id="IPR002880">
    <property type="entry name" value="Pyrv_Fd/Flavodoxin_OxRdtase_N"/>
</dbReference>
<reference evidence="4 5" key="1">
    <citation type="submission" date="2020-08" db="EMBL/GenBank/DDBJ databases">
        <title>Bridging the membrane lipid divide: bacteria of the FCB group superphylum have the potential to synthesize archaeal ether lipids.</title>
        <authorList>
            <person name="Villanueva L."/>
            <person name="Von Meijenfeldt F.A.B."/>
            <person name="Westbye A.B."/>
            <person name="Yadav S."/>
            <person name="Hopmans E.C."/>
            <person name="Dutilh B.E."/>
            <person name="Sinninghe Damste J.S."/>
        </authorList>
    </citation>
    <scope>NUCLEOTIDE SEQUENCE [LARGE SCALE GENOMIC DNA]</scope>
    <source>
        <strain evidence="4">NIOZ-UU27</strain>
    </source>
</reference>
<evidence type="ECO:0000259" key="3">
    <source>
        <dbReference type="Pfam" id="PF17147"/>
    </source>
</evidence>
<dbReference type="PANTHER" id="PTHR43088">
    <property type="entry name" value="SUBUNIT OF PYRUVATE:FLAVODOXIN OXIDOREDUCTASE-RELATED"/>
    <property type="match status" value="1"/>
</dbReference>
<dbReference type="Pfam" id="PF17147">
    <property type="entry name" value="PFOR_II"/>
    <property type="match status" value="1"/>
</dbReference>
<organism evidence="4 5">
    <name type="scientific">Candidatus Desulfacyla euxinica</name>
    <dbReference type="NCBI Taxonomy" id="2841693"/>
    <lineage>
        <taxon>Bacteria</taxon>
        <taxon>Deltaproteobacteria</taxon>
        <taxon>Candidatus Desulfacyla</taxon>
    </lineage>
</organism>
<protein>
    <submittedName>
        <fullName evidence="4">2-oxoglutarate ferredoxin oxidoreductase subunit alpha</fullName>
    </submittedName>
</protein>
<dbReference type="InterPro" id="IPR009014">
    <property type="entry name" value="Transketo_C/PFOR_II"/>
</dbReference>
<feature type="domain" description="Pyruvate:ferredoxin oxidoreductase core" evidence="3">
    <location>
        <begin position="279"/>
        <end position="360"/>
    </location>
</feature>
<dbReference type="Gene3D" id="3.40.50.920">
    <property type="match status" value="1"/>
</dbReference>
<dbReference type="SUPFAM" id="SSF52518">
    <property type="entry name" value="Thiamin diphosphate-binding fold (THDP-binding)"/>
    <property type="match status" value="1"/>
</dbReference>
<evidence type="ECO:0000256" key="1">
    <source>
        <dbReference type="ARBA" id="ARBA00023002"/>
    </source>
</evidence>
<proteinExistence type="predicted"/>
<dbReference type="Gene3D" id="3.40.50.970">
    <property type="match status" value="1"/>
</dbReference>
<keyword evidence="1" id="KW-0560">Oxidoreductase</keyword>
<gene>
    <name evidence="4" type="ORF">H8E19_00105</name>
</gene>
<dbReference type="InterPro" id="IPR052368">
    <property type="entry name" value="2-oxoacid_oxidoreductase"/>
</dbReference>
<dbReference type="InterPro" id="IPR029061">
    <property type="entry name" value="THDP-binding"/>
</dbReference>
<dbReference type="Proteomes" id="UP000650524">
    <property type="component" value="Unassembled WGS sequence"/>
</dbReference>
<dbReference type="EMBL" id="JACNJD010000009">
    <property type="protein sequence ID" value="MBC8175774.1"/>
    <property type="molecule type" value="Genomic_DNA"/>
</dbReference>
<dbReference type="SUPFAM" id="SSF52922">
    <property type="entry name" value="TK C-terminal domain-like"/>
    <property type="match status" value="1"/>
</dbReference>
<dbReference type="AlphaFoldDB" id="A0A8J6MW80"/>
<evidence type="ECO:0000313" key="4">
    <source>
        <dbReference type="EMBL" id="MBC8175774.1"/>
    </source>
</evidence>
<sequence>MKRFLETGNFAITEGALLAGCRFFSGYPITPATELAEAMSLRLPQMGGFYLQAEDECAAMHMCIGASLGGMKAMTATSGPGFILYADPYGWALGCETPVVVLNSGRVGPVSGITGAPGQGEFYLMRYPTQGGNFEAICLAPNSAQECMAMTVEAFYLSERFRMPVTVLADQLITDGFEDISVPENDDEMKELGFRTYPRKVCQGPEFYPFTDDLDIPPVVLGHNTGALCSDWTPTLEGYDIEEVEAHHKHAYRLIYKVRNHRDLFNHHYEKKFMDDDPDLIVVSYGTPSRVVNTAVTKAREQGLKVGALRLINLWPFPDEHFNRATKYLSVELNWDGELVREVQRAVPKDSEVHFLGSCGDLPTISDLIETFEKLLKNEPLSRKGWELEAW</sequence>
<dbReference type="GO" id="GO:0016491">
    <property type="term" value="F:oxidoreductase activity"/>
    <property type="evidence" value="ECO:0007669"/>
    <property type="project" value="UniProtKB-KW"/>
</dbReference>
<dbReference type="CDD" id="cd07034">
    <property type="entry name" value="TPP_PYR_PFOR_IOR-alpha_like"/>
    <property type="match status" value="1"/>
</dbReference>
<feature type="domain" description="Pyruvate flavodoxin/ferredoxin oxidoreductase pyrimidine binding" evidence="2">
    <location>
        <begin position="14"/>
        <end position="191"/>
    </location>
</feature>
<evidence type="ECO:0000259" key="2">
    <source>
        <dbReference type="Pfam" id="PF01855"/>
    </source>
</evidence>
<name>A0A8J6MW80_9DELT</name>
<evidence type="ECO:0000313" key="5">
    <source>
        <dbReference type="Proteomes" id="UP000650524"/>
    </source>
</evidence>
<dbReference type="PANTHER" id="PTHR43088:SF1">
    <property type="entry name" value="SUBUNIT OF PYRUVATE:FLAVODOXIN OXIDOREDUCTASE"/>
    <property type="match status" value="1"/>
</dbReference>
<comment type="caution">
    <text evidence="4">The sequence shown here is derived from an EMBL/GenBank/DDBJ whole genome shotgun (WGS) entry which is preliminary data.</text>
</comment>